<protein>
    <submittedName>
        <fullName evidence="1">Uncharacterized protein</fullName>
    </submittedName>
</protein>
<evidence type="ECO:0000313" key="1">
    <source>
        <dbReference type="EMBL" id="TGJ73677.1"/>
    </source>
</evidence>
<gene>
    <name evidence="1" type="ORF">EYR41_000756</name>
</gene>
<accession>A0A7C8PTD1</accession>
<dbReference type="AlphaFoldDB" id="A0A7C8PTD1"/>
<dbReference type="Proteomes" id="UP000297595">
    <property type="component" value="Unassembled WGS sequence"/>
</dbReference>
<name>A0A7C8PTD1_ORBOL</name>
<sequence>MHLQHLGSWFADAFSRGRDLGRFTLLCNNMHSGKYPGMHRDSDQCSRRYGSPFIIPVTPYPLPPHDHGHYHPSTNVAFAISVARGLGSHIVCFMNTSVLIGWEYRHAPSPGLVGHPPPNSPRMSSSSSCFFTIALPLITSTLGSEVREWVDGWMDGLVQKWHDDPEIDTTDALKPRFFGHGGGTG</sequence>
<reference evidence="1 2" key="1">
    <citation type="submission" date="2019-03" db="EMBL/GenBank/DDBJ databases">
        <title>Nematode-trapping fungi genome.</title>
        <authorList>
            <person name="Vidal-Diez De Ulzurrun G."/>
        </authorList>
    </citation>
    <scope>NUCLEOTIDE SEQUENCE [LARGE SCALE GENOMIC DNA]</scope>
    <source>
        <strain evidence="1 2">TWF154</strain>
    </source>
</reference>
<organism evidence="1 2">
    <name type="scientific">Orbilia oligospora</name>
    <name type="common">Nematode-trapping fungus</name>
    <name type="synonym">Arthrobotrys oligospora</name>
    <dbReference type="NCBI Taxonomy" id="2813651"/>
    <lineage>
        <taxon>Eukaryota</taxon>
        <taxon>Fungi</taxon>
        <taxon>Dikarya</taxon>
        <taxon>Ascomycota</taxon>
        <taxon>Pezizomycotina</taxon>
        <taxon>Orbiliomycetes</taxon>
        <taxon>Orbiliales</taxon>
        <taxon>Orbiliaceae</taxon>
        <taxon>Orbilia</taxon>
    </lineage>
</organism>
<proteinExistence type="predicted"/>
<evidence type="ECO:0000313" key="2">
    <source>
        <dbReference type="Proteomes" id="UP000297595"/>
    </source>
</evidence>
<comment type="caution">
    <text evidence="1">The sequence shown here is derived from an EMBL/GenBank/DDBJ whole genome shotgun (WGS) entry which is preliminary data.</text>
</comment>
<dbReference type="EMBL" id="SOZJ01000001">
    <property type="protein sequence ID" value="TGJ73677.1"/>
    <property type="molecule type" value="Genomic_DNA"/>
</dbReference>